<dbReference type="InterPro" id="IPR000847">
    <property type="entry name" value="LysR_HTH_N"/>
</dbReference>
<proteinExistence type="inferred from homology"/>
<evidence type="ECO:0000256" key="1">
    <source>
        <dbReference type="ARBA" id="ARBA00009437"/>
    </source>
</evidence>
<dbReference type="InterPro" id="IPR036388">
    <property type="entry name" value="WH-like_DNA-bd_sf"/>
</dbReference>
<keyword evidence="7" id="KW-1185">Reference proteome</keyword>
<dbReference type="InterPro" id="IPR036390">
    <property type="entry name" value="WH_DNA-bd_sf"/>
</dbReference>
<feature type="domain" description="HTH lysR-type" evidence="5">
    <location>
        <begin position="7"/>
        <end position="64"/>
    </location>
</feature>
<dbReference type="EMBL" id="QEOB01000012">
    <property type="protein sequence ID" value="PVX79970.1"/>
    <property type="molecule type" value="Genomic_DNA"/>
</dbReference>
<dbReference type="PRINTS" id="PR00039">
    <property type="entry name" value="HTHLYSR"/>
</dbReference>
<dbReference type="PANTHER" id="PTHR30346:SF28">
    <property type="entry name" value="HTH-TYPE TRANSCRIPTIONAL REGULATOR CYNR"/>
    <property type="match status" value="1"/>
</dbReference>
<dbReference type="Pfam" id="PF00126">
    <property type="entry name" value="HTH_1"/>
    <property type="match status" value="1"/>
</dbReference>
<keyword evidence="4" id="KW-0804">Transcription</keyword>
<evidence type="ECO:0000313" key="6">
    <source>
        <dbReference type="EMBL" id="PVX79970.1"/>
    </source>
</evidence>
<reference evidence="6 7" key="1">
    <citation type="submission" date="2018-05" db="EMBL/GenBank/DDBJ databases">
        <title>Genomic Encyclopedia of Type Strains, Phase IV (KMG-V): Genome sequencing to study the core and pangenomes of soil and plant-associated prokaryotes.</title>
        <authorList>
            <person name="Whitman W."/>
        </authorList>
    </citation>
    <scope>NUCLEOTIDE SEQUENCE [LARGE SCALE GENOMIC DNA]</scope>
    <source>
        <strain evidence="6 7">SCZa-39</strain>
    </source>
</reference>
<evidence type="ECO:0000256" key="3">
    <source>
        <dbReference type="ARBA" id="ARBA00023125"/>
    </source>
</evidence>
<evidence type="ECO:0000259" key="5">
    <source>
        <dbReference type="PROSITE" id="PS50931"/>
    </source>
</evidence>
<dbReference type="Pfam" id="PF03466">
    <property type="entry name" value="LysR_substrate"/>
    <property type="match status" value="1"/>
</dbReference>
<dbReference type="InterPro" id="IPR005119">
    <property type="entry name" value="LysR_subst-bd"/>
</dbReference>
<evidence type="ECO:0000256" key="2">
    <source>
        <dbReference type="ARBA" id="ARBA00023015"/>
    </source>
</evidence>
<name>A0ABX5KNH9_9BURK</name>
<dbReference type="Gene3D" id="1.10.10.10">
    <property type="entry name" value="Winged helix-like DNA-binding domain superfamily/Winged helix DNA-binding domain"/>
    <property type="match status" value="1"/>
</dbReference>
<dbReference type="SUPFAM" id="SSF46785">
    <property type="entry name" value="Winged helix' DNA-binding domain"/>
    <property type="match status" value="1"/>
</dbReference>
<organism evidence="6 7">
    <name type="scientific">Paraburkholderia unamae</name>
    <dbReference type="NCBI Taxonomy" id="219649"/>
    <lineage>
        <taxon>Bacteria</taxon>
        <taxon>Pseudomonadati</taxon>
        <taxon>Pseudomonadota</taxon>
        <taxon>Betaproteobacteria</taxon>
        <taxon>Burkholderiales</taxon>
        <taxon>Burkholderiaceae</taxon>
        <taxon>Paraburkholderia</taxon>
    </lineage>
</organism>
<dbReference type="SUPFAM" id="SSF53850">
    <property type="entry name" value="Periplasmic binding protein-like II"/>
    <property type="match status" value="1"/>
</dbReference>
<keyword evidence="2" id="KW-0805">Transcription regulation</keyword>
<evidence type="ECO:0000313" key="7">
    <source>
        <dbReference type="Proteomes" id="UP000245712"/>
    </source>
</evidence>
<gene>
    <name evidence="6" type="ORF">C7402_112157</name>
</gene>
<dbReference type="Gene3D" id="3.40.190.10">
    <property type="entry name" value="Periplasmic binding protein-like II"/>
    <property type="match status" value="2"/>
</dbReference>
<accession>A0ABX5KNH9</accession>
<keyword evidence="3" id="KW-0238">DNA-binding</keyword>
<comment type="caution">
    <text evidence="6">The sequence shown here is derived from an EMBL/GenBank/DDBJ whole genome shotgun (WGS) entry which is preliminary data.</text>
</comment>
<dbReference type="PANTHER" id="PTHR30346">
    <property type="entry name" value="TRANSCRIPTIONAL DUAL REGULATOR HCAR-RELATED"/>
    <property type="match status" value="1"/>
</dbReference>
<dbReference type="PROSITE" id="PS50931">
    <property type="entry name" value="HTH_LYSR"/>
    <property type="match status" value="1"/>
</dbReference>
<sequence>METGPHMELRHLQYFAVLGETLHFGRAAERLHISQPPLSRQIALLEEELGVVLLDRTRRSVKLSAAGERFLQDAKDILASVERAKRNALTASLGHSGSLSVGFMFAAAYSVVPPITRAYTSEFPGVDVHLTESIPRLLMQDIRESNTDVAIMYPPSELEGLETRTVFSEPLVVALPAEHPLARRTGTLDAAQLRGESFLISPRVAAPYIYDAIVSHCKRCGFTPKIRLETNYQQTIVNLVGQGIGVALVHRSMKTARPINVKFRTLANPPYVDVNVTWNGLNHNPCIQTFVALSEKLGAELKPGG</sequence>
<evidence type="ECO:0000256" key="4">
    <source>
        <dbReference type="ARBA" id="ARBA00023163"/>
    </source>
</evidence>
<comment type="similarity">
    <text evidence="1">Belongs to the LysR transcriptional regulatory family.</text>
</comment>
<protein>
    <submittedName>
        <fullName evidence="6">LysR family transcriptional regulator</fullName>
    </submittedName>
</protein>
<dbReference type="Proteomes" id="UP000245712">
    <property type="component" value="Unassembled WGS sequence"/>
</dbReference>
<dbReference type="CDD" id="cd08414">
    <property type="entry name" value="PBP2_LTTR_aromatics_like"/>
    <property type="match status" value="1"/>
</dbReference>